<dbReference type="Pfam" id="PF25137">
    <property type="entry name" value="ADH_Fe_C"/>
    <property type="match status" value="1"/>
</dbReference>
<evidence type="ECO:0000256" key="3">
    <source>
        <dbReference type="ARBA" id="ARBA00023002"/>
    </source>
</evidence>
<comment type="similarity">
    <text evidence="2">Belongs to the iron-containing alcohol dehydrogenase family.</text>
</comment>
<feature type="domain" description="Alcohol dehydrogenase iron-type/glycerol dehydrogenase GldA" evidence="5">
    <location>
        <begin position="10"/>
        <end position="175"/>
    </location>
</feature>
<dbReference type="InterPro" id="IPR001670">
    <property type="entry name" value="ADH_Fe/GldA"/>
</dbReference>
<accession>A0A2A5WQ92</accession>
<comment type="cofactor">
    <cofactor evidence="1">
        <name>Fe cation</name>
        <dbReference type="ChEBI" id="CHEBI:24875"/>
    </cofactor>
</comment>
<dbReference type="GO" id="GO:0004022">
    <property type="term" value="F:alcohol dehydrogenase (NAD+) activity"/>
    <property type="evidence" value="ECO:0007669"/>
    <property type="project" value="TreeGrafter"/>
</dbReference>
<dbReference type="PROSITE" id="PS00913">
    <property type="entry name" value="ADH_IRON_1"/>
    <property type="match status" value="1"/>
</dbReference>
<protein>
    <submittedName>
        <fullName evidence="7">Alcohol dehydrogenase</fullName>
    </submittedName>
</protein>
<dbReference type="FunFam" id="1.20.1090.10:FF:000001">
    <property type="entry name" value="Aldehyde-alcohol dehydrogenase"/>
    <property type="match status" value="1"/>
</dbReference>
<dbReference type="InterPro" id="IPR056798">
    <property type="entry name" value="ADH_Fe_C"/>
</dbReference>
<dbReference type="CDD" id="cd08193">
    <property type="entry name" value="HVD"/>
    <property type="match status" value="1"/>
</dbReference>
<evidence type="ECO:0000256" key="2">
    <source>
        <dbReference type="ARBA" id="ARBA00007358"/>
    </source>
</evidence>
<dbReference type="Gene3D" id="3.40.50.1970">
    <property type="match status" value="1"/>
</dbReference>
<dbReference type="FunFam" id="3.40.50.1970:FF:000003">
    <property type="entry name" value="Alcohol dehydrogenase, iron-containing"/>
    <property type="match status" value="1"/>
</dbReference>
<reference evidence="7 8" key="1">
    <citation type="submission" date="2017-08" db="EMBL/GenBank/DDBJ databases">
        <title>Fine stratification of microbial communities through a metagenomic profile of the photic zone.</title>
        <authorList>
            <person name="Haro-Moreno J.M."/>
            <person name="Lopez-Perez M."/>
            <person name="De La Torre J."/>
            <person name="Picazo A."/>
            <person name="Camacho A."/>
            <person name="Rodriguez-Valera F."/>
        </authorList>
    </citation>
    <scope>NUCLEOTIDE SEQUENCE [LARGE SCALE GENOMIC DNA]</scope>
    <source>
        <strain evidence="7">MED-G24</strain>
    </source>
</reference>
<organism evidence="7 8">
    <name type="scientific">OM182 bacterium MED-G24</name>
    <dbReference type="NCBI Taxonomy" id="1986255"/>
    <lineage>
        <taxon>Bacteria</taxon>
        <taxon>Pseudomonadati</taxon>
        <taxon>Pseudomonadota</taxon>
        <taxon>Gammaproteobacteria</taxon>
        <taxon>OMG group</taxon>
        <taxon>OM182 clade</taxon>
    </lineage>
</organism>
<feature type="domain" description="Fe-containing alcohol dehydrogenase-like C-terminal" evidence="6">
    <location>
        <begin position="187"/>
        <end position="383"/>
    </location>
</feature>
<gene>
    <name evidence="7" type="ORF">CNE99_06910</name>
</gene>
<dbReference type="Gene3D" id="1.20.1090.10">
    <property type="entry name" value="Dehydroquinate synthase-like - alpha domain"/>
    <property type="match status" value="1"/>
</dbReference>
<keyword evidence="3" id="KW-0560">Oxidoreductase</keyword>
<dbReference type="PANTHER" id="PTHR11496:SF102">
    <property type="entry name" value="ALCOHOL DEHYDROGENASE 4"/>
    <property type="match status" value="1"/>
</dbReference>
<dbReference type="Proteomes" id="UP000219327">
    <property type="component" value="Unassembled WGS sequence"/>
</dbReference>
<sequence length="384" mass="40851">MTSFTFETCHKIVCEPGAIETLPALCRDLGMHRIVLVTDKGLVSAGLIQPVIDALDTEAFSVSVYDDIQADPPDDVVLAAAKFARDHDVDGVIGLGGGSSMDVAKLISVLKEAKQPLSEMYGVGNINVDRLPLIQVPTTAGTGSEVTPISIITTGEATKMGVVSPCLLPDVALLDANLTTGLPPHVTAATGIDAMVHAIEAYTSKIKKNPYSDMLAKQALTLMSRHIVAAVEDGDNVEARQAMLLGAMMAGQAFANAPVGAVHALAYPLGGHYHIPHGLSNSLVLPPVLRFNAEVAEQHYAELLPTVASDSYSSSRTGCNAFISHMEQLITQVELPTTLEEMAIQEQDLPMLASDAMEQERLLINNPRDVTETDALAIYNEIYA</sequence>
<dbReference type="EMBL" id="NTKD01000035">
    <property type="protein sequence ID" value="PDH38649.1"/>
    <property type="molecule type" value="Genomic_DNA"/>
</dbReference>
<comment type="caution">
    <text evidence="7">The sequence shown here is derived from an EMBL/GenBank/DDBJ whole genome shotgun (WGS) entry which is preliminary data.</text>
</comment>
<keyword evidence="4" id="KW-0520">NAD</keyword>
<dbReference type="SUPFAM" id="SSF56796">
    <property type="entry name" value="Dehydroquinate synthase-like"/>
    <property type="match status" value="1"/>
</dbReference>
<evidence type="ECO:0000313" key="8">
    <source>
        <dbReference type="Proteomes" id="UP000219327"/>
    </source>
</evidence>
<evidence type="ECO:0000259" key="5">
    <source>
        <dbReference type="Pfam" id="PF00465"/>
    </source>
</evidence>
<evidence type="ECO:0000259" key="6">
    <source>
        <dbReference type="Pfam" id="PF25137"/>
    </source>
</evidence>
<dbReference type="Pfam" id="PF00465">
    <property type="entry name" value="Fe-ADH"/>
    <property type="match status" value="1"/>
</dbReference>
<evidence type="ECO:0000256" key="4">
    <source>
        <dbReference type="ARBA" id="ARBA00023027"/>
    </source>
</evidence>
<evidence type="ECO:0000313" key="7">
    <source>
        <dbReference type="EMBL" id="PDH38649.1"/>
    </source>
</evidence>
<dbReference type="InterPro" id="IPR039697">
    <property type="entry name" value="Alcohol_dehydrogenase_Fe"/>
</dbReference>
<dbReference type="AlphaFoldDB" id="A0A2A5WQ92"/>
<proteinExistence type="inferred from homology"/>
<dbReference type="InterPro" id="IPR018211">
    <property type="entry name" value="ADH_Fe_CS"/>
</dbReference>
<dbReference type="GO" id="GO:0046872">
    <property type="term" value="F:metal ion binding"/>
    <property type="evidence" value="ECO:0007669"/>
    <property type="project" value="InterPro"/>
</dbReference>
<name>A0A2A5WQ92_9GAMM</name>
<evidence type="ECO:0000256" key="1">
    <source>
        <dbReference type="ARBA" id="ARBA00001962"/>
    </source>
</evidence>
<dbReference type="PANTHER" id="PTHR11496">
    <property type="entry name" value="ALCOHOL DEHYDROGENASE"/>
    <property type="match status" value="1"/>
</dbReference>